<sequence>MLEIVKGKGEYGDKRRGYHIDLTMENELAKLDISNGEEEAWQLYEGLETQKTTFDLCLLLDIDRVVKKGTMCIQQSSISVPQLQNNENPMQGALTHSLFWVQVHNLPPEDDAKSNSNGYKNFLRIKVKLNVRSLLKR</sequence>
<evidence type="ECO:0000313" key="2">
    <source>
        <dbReference type="Proteomes" id="UP000828251"/>
    </source>
</evidence>
<dbReference type="AlphaFoldDB" id="A0A9D4ACG9"/>
<keyword evidence="2" id="KW-1185">Reference proteome</keyword>
<proteinExistence type="predicted"/>
<evidence type="ECO:0000313" key="1">
    <source>
        <dbReference type="EMBL" id="KAH1106843.1"/>
    </source>
</evidence>
<gene>
    <name evidence="1" type="ORF">J1N35_010611</name>
</gene>
<dbReference type="Proteomes" id="UP000828251">
    <property type="component" value="Unassembled WGS sequence"/>
</dbReference>
<organism evidence="1 2">
    <name type="scientific">Gossypium stocksii</name>
    <dbReference type="NCBI Taxonomy" id="47602"/>
    <lineage>
        <taxon>Eukaryota</taxon>
        <taxon>Viridiplantae</taxon>
        <taxon>Streptophyta</taxon>
        <taxon>Embryophyta</taxon>
        <taxon>Tracheophyta</taxon>
        <taxon>Spermatophyta</taxon>
        <taxon>Magnoliopsida</taxon>
        <taxon>eudicotyledons</taxon>
        <taxon>Gunneridae</taxon>
        <taxon>Pentapetalae</taxon>
        <taxon>rosids</taxon>
        <taxon>malvids</taxon>
        <taxon>Malvales</taxon>
        <taxon>Malvaceae</taxon>
        <taxon>Malvoideae</taxon>
        <taxon>Gossypium</taxon>
    </lineage>
</organism>
<dbReference type="OrthoDB" id="991972at2759"/>
<accession>A0A9D4ACG9</accession>
<protein>
    <submittedName>
        <fullName evidence="1">Uncharacterized protein</fullName>
    </submittedName>
</protein>
<dbReference type="EMBL" id="JAIQCV010000004">
    <property type="protein sequence ID" value="KAH1106843.1"/>
    <property type="molecule type" value="Genomic_DNA"/>
</dbReference>
<name>A0A9D4ACG9_9ROSI</name>
<reference evidence="1 2" key="1">
    <citation type="journal article" date="2021" name="Plant Biotechnol. J.">
        <title>Multi-omics assisted identification of the key and species-specific regulatory components of drought-tolerant mechanisms in Gossypium stocksii.</title>
        <authorList>
            <person name="Yu D."/>
            <person name="Ke L."/>
            <person name="Zhang D."/>
            <person name="Wu Y."/>
            <person name="Sun Y."/>
            <person name="Mei J."/>
            <person name="Sun J."/>
            <person name="Sun Y."/>
        </authorList>
    </citation>
    <scope>NUCLEOTIDE SEQUENCE [LARGE SCALE GENOMIC DNA]</scope>
    <source>
        <strain evidence="2">cv. E1</strain>
        <tissue evidence="1">Leaf</tissue>
    </source>
</reference>
<comment type="caution">
    <text evidence="1">The sequence shown here is derived from an EMBL/GenBank/DDBJ whole genome shotgun (WGS) entry which is preliminary data.</text>
</comment>